<evidence type="ECO:0000256" key="4">
    <source>
        <dbReference type="ARBA" id="ARBA00023125"/>
    </source>
</evidence>
<dbReference type="SMART" id="SM00448">
    <property type="entry name" value="REC"/>
    <property type="match status" value="1"/>
</dbReference>
<evidence type="ECO:0000256" key="3">
    <source>
        <dbReference type="ARBA" id="ARBA00023015"/>
    </source>
</evidence>
<keyword evidence="4 7" id="KW-0238">DNA-binding</keyword>
<dbReference type="Gene3D" id="1.10.10.10">
    <property type="entry name" value="Winged helix-like DNA-binding domain superfamily/Winged helix DNA-binding domain"/>
    <property type="match status" value="1"/>
</dbReference>
<dbReference type="GO" id="GO:0005829">
    <property type="term" value="C:cytosol"/>
    <property type="evidence" value="ECO:0007669"/>
    <property type="project" value="TreeGrafter"/>
</dbReference>
<feature type="DNA-binding region" description="OmpR/PhoB-type" evidence="7">
    <location>
        <begin position="126"/>
        <end position="224"/>
    </location>
</feature>
<protein>
    <submittedName>
        <fullName evidence="10">Response regulator transcription factor</fullName>
    </submittedName>
</protein>
<dbReference type="CDD" id="cd19935">
    <property type="entry name" value="REC_OmpR_CusR-like"/>
    <property type="match status" value="1"/>
</dbReference>
<dbReference type="FunFam" id="1.10.10.10:FF:000005">
    <property type="entry name" value="Two-component system response regulator"/>
    <property type="match status" value="1"/>
</dbReference>
<dbReference type="EMBL" id="VDFU01000003">
    <property type="protein sequence ID" value="TNC51972.1"/>
    <property type="molecule type" value="Genomic_DNA"/>
</dbReference>
<dbReference type="GO" id="GO:0000156">
    <property type="term" value="F:phosphorelay response regulator activity"/>
    <property type="evidence" value="ECO:0007669"/>
    <property type="project" value="TreeGrafter"/>
</dbReference>
<keyword evidence="2" id="KW-0902">Two-component regulatory system</keyword>
<keyword evidence="11" id="KW-1185">Reference proteome</keyword>
<dbReference type="InterPro" id="IPR001789">
    <property type="entry name" value="Sig_transdc_resp-reg_receiver"/>
</dbReference>
<evidence type="ECO:0000256" key="2">
    <source>
        <dbReference type="ARBA" id="ARBA00023012"/>
    </source>
</evidence>
<dbReference type="GO" id="GO:0000976">
    <property type="term" value="F:transcription cis-regulatory region binding"/>
    <property type="evidence" value="ECO:0007669"/>
    <property type="project" value="TreeGrafter"/>
</dbReference>
<evidence type="ECO:0000259" key="8">
    <source>
        <dbReference type="PROSITE" id="PS50110"/>
    </source>
</evidence>
<evidence type="ECO:0000313" key="10">
    <source>
        <dbReference type="EMBL" id="TNC51972.1"/>
    </source>
</evidence>
<evidence type="ECO:0000256" key="5">
    <source>
        <dbReference type="ARBA" id="ARBA00023163"/>
    </source>
</evidence>
<dbReference type="Pfam" id="PF00486">
    <property type="entry name" value="Trans_reg_C"/>
    <property type="match status" value="1"/>
</dbReference>
<accession>A0A5C4N3A3</accession>
<organism evidence="10 11">
    <name type="scientific">Rubellimicrobium rubrum</name>
    <dbReference type="NCBI Taxonomy" id="2585369"/>
    <lineage>
        <taxon>Bacteria</taxon>
        <taxon>Pseudomonadati</taxon>
        <taxon>Pseudomonadota</taxon>
        <taxon>Alphaproteobacteria</taxon>
        <taxon>Rhodobacterales</taxon>
        <taxon>Roseobacteraceae</taxon>
        <taxon>Rubellimicrobium</taxon>
    </lineage>
</organism>
<dbReference type="GO" id="GO:0032993">
    <property type="term" value="C:protein-DNA complex"/>
    <property type="evidence" value="ECO:0007669"/>
    <property type="project" value="TreeGrafter"/>
</dbReference>
<keyword evidence="5" id="KW-0804">Transcription</keyword>
<keyword evidence="3" id="KW-0805">Transcription regulation</keyword>
<dbReference type="InterPro" id="IPR011006">
    <property type="entry name" value="CheY-like_superfamily"/>
</dbReference>
<dbReference type="SUPFAM" id="SSF52172">
    <property type="entry name" value="CheY-like"/>
    <property type="match status" value="1"/>
</dbReference>
<evidence type="ECO:0000256" key="6">
    <source>
        <dbReference type="PROSITE-ProRule" id="PRU00169"/>
    </source>
</evidence>
<proteinExistence type="predicted"/>
<dbReference type="Pfam" id="PF00072">
    <property type="entry name" value="Response_reg"/>
    <property type="match status" value="1"/>
</dbReference>
<dbReference type="PROSITE" id="PS50110">
    <property type="entry name" value="RESPONSE_REGULATORY"/>
    <property type="match status" value="1"/>
</dbReference>
<dbReference type="CDD" id="cd00383">
    <property type="entry name" value="trans_reg_C"/>
    <property type="match status" value="1"/>
</dbReference>
<comment type="caution">
    <text evidence="10">The sequence shown here is derived from an EMBL/GenBank/DDBJ whole genome shotgun (WGS) entry which is preliminary data.</text>
</comment>
<feature type="domain" description="OmpR/PhoB-type" evidence="9">
    <location>
        <begin position="126"/>
        <end position="224"/>
    </location>
</feature>
<name>A0A5C4N3A3_9RHOB</name>
<feature type="domain" description="Response regulatory" evidence="8">
    <location>
        <begin position="3"/>
        <end position="117"/>
    </location>
</feature>
<evidence type="ECO:0000256" key="7">
    <source>
        <dbReference type="PROSITE-ProRule" id="PRU01091"/>
    </source>
</evidence>
<dbReference type="PANTHER" id="PTHR48111:SF22">
    <property type="entry name" value="REGULATOR OF RPOS"/>
    <property type="match status" value="1"/>
</dbReference>
<reference evidence="10 11" key="1">
    <citation type="submission" date="2019-06" db="EMBL/GenBank/DDBJ databases">
        <title>YIM 131921 draft genome.</title>
        <authorList>
            <person name="Jiang L."/>
        </authorList>
    </citation>
    <scope>NUCLEOTIDE SEQUENCE [LARGE SCALE GENOMIC DNA]</scope>
    <source>
        <strain evidence="10 11">YIM 131921</strain>
    </source>
</reference>
<gene>
    <name evidence="10" type="ORF">FHG66_03980</name>
</gene>
<evidence type="ECO:0000256" key="1">
    <source>
        <dbReference type="ARBA" id="ARBA00022553"/>
    </source>
</evidence>
<keyword evidence="1 6" id="KW-0597">Phosphoprotein</keyword>
<dbReference type="Gene3D" id="6.10.250.690">
    <property type="match status" value="1"/>
</dbReference>
<dbReference type="InterPro" id="IPR039420">
    <property type="entry name" value="WalR-like"/>
</dbReference>
<dbReference type="PANTHER" id="PTHR48111">
    <property type="entry name" value="REGULATOR OF RPOS"/>
    <property type="match status" value="1"/>
</dbReference>
<dbReference type="SMART" id="SM00862">
    <property type="entry name" value="Trans_reg_C"/>
    <property type="match status" value="1"/>
</dbReference>
<evidence type="ECO:0000313" key="11">
    <source>
        <dbReference type="Proteomes" id="UP000305887"/>
    </source>
</evidence>
<dbReference type="Proteomes" id="UP000305887">
    <property type="component" value="Unassembled WGS sequence"/>
</dbReference>
<feature type="modified residue" description="4-aspartylphosphate" evidence="6">
    <location>
        <position position="52"/>
    </location>
</feature>
<sequence length="236" mass="26161">MARILLVEDDPRIVSFIRRGLQAEGHVIDTADTAARGLNMARENDYPLLILDRMLPDMDGAEICRQLRQERVGSRILMLTAKDTLGDKVGGLRAGADDYLTKPFSFDEFVARIEALLRRSAMQRHESRLQVSDLTLDPATRAVMRGGRAIELTPKEYALLRCLMENPGTVLSRSQLLNNVWGLAFDPGTKVVDVYVRYLRRKVDDGAAESLIHTARGTGYWIGQGSGSQDATAADS</sequence>
<dbReference type="PROSITE" id="PS51755">
    <property type="entry name" value="OMPR_PHOB"/>
    <property type="match status" value="1"/>
</dbReference>
<evidence type="ECO:0000259" key="9">
    <source>
        <dbReference type="PROSITE" id="PS51755"/>
    </source>
</evidence>
<dbReference type="AlphaFoldDB" id="A0A5C4N3A3"/>
<dbReference type="RefSeq" id="WP_139075394.1">
    <property type="nucleotide sequence ID" value="NZ_VDFU01000003.1"/>
</dbReference>
<dbReference type="OrthoDB" id="9802426at2"/>
<dbReference type="GO" id="GO:0006355">
    <property type="term" value="P:regulation of DNA-templated transcription"/>
    <property type="evidence" value="ECO:0007669"/>
    <property type="project" value="InterPro"/>
</dbReference>
<dbReference type="FunFam" id="3.40.50.2300:FF:000001">
    <property type="entry name" value="DNA-binding response regulator PhoB"/>
    <property type="match status" value="1"/>
</dbReference>
<dbReference type="InterPro" id="IPR001867">
    <property type="entry name" value="OmpR/PhoB-type_DNA-bd"/>
</dbReference>
<dbReference type="InterPro" id="IPR036388">
    <property type="entry name" value="WH-like_DNA-bd_sf"/>
</dbReference>
<dbReference type="Gene3D" id="3.40.50.2300">
    <property type="match status" value="1"/>
</dbReference>